<dbReference type="Proteomes" id="UP000222163">
    <property type="component" value="Unassembled WGS sequence"/>
</dbReference>
<accession>A0A497YUD3</accession>
<dbReference type="Proteomes" id="UP001242342">
    <property type="component" value="Unassembled WGS sequence"/>
</dbReference>
<comment type="caution">
    <text evidence="2">The sequence shown here is derived from an EMBL/GenBank/DDBJ whole genome shotgun (WGS) entry which is preliminary data.</text>
</comment>
<dbReference type="Pfam" id="PF19515">
    <property type="entry name" value="DUF6048"/>
    <property type="match status" value="1"/>
</dbReference>
<sequence length="241" mass="27490">MYKYFISLCFVFVFVNGYSQINTSKEETKEKKDTVTYKTGYGLRIGLDISKPGLAIIDKSYSGLELVGDYRVSKKWYIATELGFEDETTYEDFSSSSSKGSYIRLGANYNAYENWLDMNNEIYVGMRYGFAIFDHTLNSYQPNVSSGTENLPPYFPSNPVTTPMSDDGLTAHWTELQLGIKAETFKNLFIGFSFSYKIMLSVDDQKGFKTLYTPGFNRVFESSTGFGFNYTISYLIPFVNK</sequence>
<name>A0A2G1BRS7_9FLAO</name>
<organism evidence="2 3">
    <name type="scientific">Tenacibaculum discolor</name>
    <dbReference type="NCBI Taxonomy" id="361581"/>
    <lineage>
        <taxon>Bacteria</taxon>
        <taxon>Pseudomonadati</taxon>
        <taxon>Bacteroidota</taxon>
        <taxon>Flavobacteriia</taxon>
        <taxon>Flavobacteriales</taxon>
        <taxon>Flavobacteriaceae</taxon>
        <taxon>Tenacibaculum</taxon>
    </lineage>
</organism>
<gene>
    <name evidence="2" type="ORF">CSC81_12495</name>
    <name evidence="1" type="ORF">Q8W23_10220</name>
</gene>
<evidence type="ECO:0000313" key="2">
    <source>
        <dbReference type="EMBL" id="PHN96773.1"/>
    </source>
</evidence>
<protein>
    <submittedName>
        <fullName evidence="1">DUF6048 family protein</fullName>
    </submittedName>
</protein>
<evidence type="ECO:0000313" key="3">
    <source>
        <dbReference type="Proteomes" id="UP000222163"/>
    </source>
</evidence>
<dbReference type="AlphaFoldDB" id="A0A2G1BRS7"/>
<reference evidence="2 3" key="1">
    <citation type="journal article" date="2016" name="Nat. Commun.">
        <title>Microbial interactions lead to rapid micro-scale successions on model marine particles.</title>
        <authorList>
            <person name="Datta M.S."/>
            <person name="Sliwerska E."/>
            <person name="Gore J."/>
            <person name="Polz M.F."/>
            <person name="Cordero O.X."/>
        </authorList>
    </citation>
    <scope>NUCLEOTIDE SEQUENCE [LARGE SCALE GENOMIC DNA]</scope>
    <source>
        <strain evidence="2 3">4G03</strain>
    </source>
</reference>
<keyword evidence="4" id="KW-1185">Reference proteome</keyword>
<accession>A0A2G1BRS7</accession>
<dbReference type="EMBL" id="JAUYVU010000007">
    <property type="protein sequence ID" value="MDP2541847.1"/>
    <property type="molecule type" value="Genomic_DNA"/>
</dbReference>
<dbReference type="EMBL" id="PDUU01000012">
    <property type="protein sequence ID" value="PHN96773.1"/>
    <property type="molecule type" value="Genomic_DNA"/>
</dbReference>
<evidence type="ECO:0000313" key="4">
    <source>
        <dbReference type="Proteomes" id="UP001242342"/>
    </source>
</evidence>
<evidence type="ECO:0000313" key="1">
    <source>
        <dbReference type="EMBL" id="MDP2541847.1"/>
    </source>
</evidence>
<proteinExistence type="predicted"/>
<reference evidence="2" key="2">
    <citation type="submission" date="2017-10" db="EMBL/GenBank/DDBJ databases">
        <authorList>
            <person name="Enke T.N."/>
            <person name="Cordero O.X."/>
        </authorList>
    </citation>
    <scope>NUCLEOTIDE SEQUENCE</scope>
    <source>
        <strain evidence="2">4G03</strain>
    </source>
</reference>
<dbReference type="InterPro" id="IPR046111">
    <property type="entry name" value="DUF6048"/>
</dbReference>
<dbReference type="RefSeq" id="WP_047789011.1">
    <property type="nucleotide sequence ID" value="NZ_JAUYVU010000007.1"/>
</dbReference>
<reference evidence="1 4" key="3">
    <citation type="submission" date="2023-07" db="EMBL/GenBank/DDBJ databases">
        <title>Genome content predicts the carbon catabolic preferences of heterotrophic bacteria.</title>
        <authorList>
            <person name="Gralka M."/>
        </authorList>
    </citation>
    <scope>NUCLEOTIDE SEQUENCE [LARGE SCALE GENOMIC DNA]</scope>
    <source>
        <strain evidence="1 4">4G03</strain>
    </source>
</reference>